<reference evidence="16" key="1">
    <citation type="submission" date="2022-01" db="EMBL/GenBank/DDBJ databases">
        <authorList>
            <person name="King R."/>
        </authorList>
    </citation>
    <scope>NUCLEOTIDE SEQUENCE</scope>
</reference>
<evidence type="ECO:0000256" key="6">
    <source>
        <dbReference type="ARBA" id="ARBA00022723"/>
    </source>
</evidence>
<keyword evidence="9 14" id="KW-0560">Oxidoreductase</keyword>
<dbReference type="Proteomes" id="UP001153636">
    <property type="component" value="Chromosome 9"/>
</dbReference>
<keyword evidence="15" id="KW-0812">Transmembrane</keyword>
<evidence type="ECO:0000256" key="3">
    <source>
        <dbReference type="ARBA" id="ARBA00004406"/>
    </source>
</evidence>
<evidence type="ECO:0000313" key="17">
    <source>
        <dbReference type="Proteomes" id="UP001153636"/>
    </source>
</evidence>
<dbReference type="SUPFAM" id="SSF48264">
    <property type="entry name" value="Cytochrome P450"/>
    <property type="match status" value="1"/>
</dbReference>
<name>A0A9P0DF42_9CUCU</name>
<dbReference type="PRINTS" id="PR00385">
    <property type="entry name" value="P450"/>
</dbReference>
<dbReference type="InterPro" id="IPR001128">
    <property type="entry name" value="Cyt_P450"/>
</dbReference>
<evidence type="ECO:0000256" key="2">
    <source>
        <dbReference type="ARBA" id="ARBA00004174"/>
    </source>
</evidence>
<dbReference type="InterPro" id="IPR050476">
    <property type="entry name" value="Insect_CytP450_Detox"/>
</dbReference>
<evidence type="ECO:0000256" key="15">
    <source>
        <dbReference type="SAM" id="Phobius"/>
    </source>
</evidence>
<dbReference type="PROSITE" id="PS00086">
    <property type="entry name" value="CYTOCHROME_P450"/>
    <property type="match status" value="1"/>
</dbReference>
<evidence type="ECO:0000256" key="14">
    <source>
        <dbReference type="RuleBase" id="RU000461"/>
    </source>
</evidence>
<evidence type="ECO:0000256" key="5">
    <source>
        <dbReference type="ARBA" id="ARBA00022617"/>
    </source>
</evidence>
<feature type="transmembrane region" description="Helical" evidence="15">
    <location>
        <begin position="7"/>
        <end position="26"/>
    </location>
</feature>
<dbReference type="PANTHER" id="PTHR24292:SF100">
    <property type="entry name" value="CYTOCHROME P450 6A16, ISOFORM B-RELATED"/>
    <property type="match status" value="1"/>
</dbReference>
<dbReference type="FunFam" id="1.10.630.10:FF:000042">
    <property type="entry name" value="Cytochrome P450"/>
    <property type="match status" value="1"/>
</dbReference>
<evidence type="ECO:0000313" key="16">
    <source>
        <dbReference type="EMBL" id="CAH1115780.1"/>
    </source>
</evidence>
<keyword evidence="7" id="KW-0256">Endoplasmic reticulum</keyword>
<evidence type="ECO:0000256" key="7">
    <source>
        <dbReference type="ARBA" id="ARBA00022824"/>
    </source>
</evidence>
<comment type="subcellular location">
    <subcellularLocation>
        <location evidence="3">Endoplasmic reticulum membrane</location>
        <topology evidence="3">Peripheral membrane protein</topology>
    </subcellularLocation>
    <subcellularLocation>
        <location evidence="2">Microsome membrane</location>
        <topology evidence="2">Peripheral membrane protein</topology>
    </subcellularLocation>
</comment>
<dbReference type="InterPro" id="IPR017972">
    <property type="entry name" value="Cyt_P450_CS"/>
</dbReference>
<dbReference type="GO" id="GO:0005789">
    <property type="term" value="C:endoplasmic reticulum membrane"/>
    <property type="evidence" value="ECO:0007669"/>
    <property type="project" value="UniProtKB-SubCell"/>
</dbReference>
<evidence type="ECO:0000256" key="8">
    <source>
        <dbReference type="ARBA" id="ARBA00022848"/>
    </source>
</evidence>
<keyword evidence="8" id="KW-0492">Microsome</keyword>
<accession>A0A9P0DF42</accession>
<dbReference type="Pfam" id="PF00067">
    <property type="entry name" value="p450"/>
    <property type="match status" value="1"/>
</dbReference>
<evidence type="ECO:0000256" key="10">
    <source>
        <dbReference type="ARBA" id="ARBA00023004"/>
    </source>
</evidence>
<dbReference type="GO" id="GO:0004497">
    <property type="term" value="F:monooxygenase activity"/>
    <property type="evidence" value="ECO:0007669"/>
    <property type="project" value="UniProtKB-KW"/>
</dbReference>
<evidence type="ECO:0000256" key="13">
    <source>
        <dbReference type="PIRSR" id="PIRSR602401-1"/>
    </source>
</evidence>
<sequence>MFITDKLMTDLIIAITTLVIAAYFYIRHKYSYWTKKGIPQIPPIFPLGNHSLSLPKGISLGGLSEIYHNEFKKKGHKLGGVYLGLTPYLVVTDATYAKNILTTDFSSFVDRGVFHNKKSPLSVNIITQLGDEWRTSRSKFTSIFTSAKMKYFFSTIKKCSDELDSNLEEIANNGKADIDIYEVMGCFFTDVIGSVTYGVDANSFKSPDAIFRKLGRDFFGTFTLPFRLALFFTICYPKFANLMNLAGVQPNIEKFFKDFVPEALENRIKSKEQRADFLQLLIEMKKSGIDLTENEIIGQSFIFFAAGFETSSAASALMLYEMAKNPDIQERARAEIKQVLSKHGDVTYDAIQDMTYLSQVLNEVMRKYPLLPSLHRVCVKDYKFPDSNVVIEKGTRVIMSIQGWHRDPNLFPDPMKFDPERFADKNAKHEGYFPFGDGPRNCIGLKLGILQTKLGVAEIVKNFEISVSPKCKEPLKLDPLTFVLKMEDPILLRLKKIN</sequence>
<dbReference type="GO" id="GO:0005506">
    <property type="term" value="F:iron ion binding"/>
    <property type="evidence" value="ECO:0007669"/>
    <property type="project" value="InterPro"/>
</dbReference>
<dbReference type="EMBL" id="OV651821">
    <property type="protein sequence ID" value="CAH1115780.1"/>
    <property type="molecule type" value="Genomic_DNA"/>
</dbReference>
<dbReference type="GO" id="GO:0016705">
    <property type="term" value="F:oxidoreductase activity, acting on paired donors, with incorporation or reduction of molecular oxygen"/>
    <property type="evidence" value="ECO:0007669"/>
    <property type="project" value="InterPro"/>
</dbReference>
<dbReference type="InterPro" id="IPR036396">
    <property type="entry name" value="Cyt_P450_sf"/>
</dbReference>
<dbReference type="GO" id="GO:0020037">
    <property type="term" value="F:heme binding"/>
    <property type="evidence" value="ECO:0007669"/>
    <property type="project" value="InterPro"/>
</dbReference>
<comment type="similarity">
    <text evidence="4 14">Belongs to the cytochrome P450 family.</text>
</comment>
<protein>
    <recommendedName>
        <fullName evidence="18">Cytochrome P450</fullName>
    </recommendedName>
</protein>
<organism evidence="16 17">
    <name type="scientific">Psylliodes chrysocephalus</name>
    <dbReference type="NCBI Taxonomy" id="3402493"/>
    <lineage>
        <taxon>Eukaryota</taxon>
        <taxon>Metazoa</taxon>
        <taxon>Ecdysozoa</taxon>
        <taxon>Arthropoda</taxon>
        <taxon>Hexapoda</taxon>
        <taxon>Insecta</taxon>
        <taxon>Pterygota</taxon>
        <taxon>Neoptera</taxon>
        <taxon>Endopterygota</taxon>
        <taxon>Coleoptera</taxon>
        <taxon>Polyphaga</taxon>
        <taxon>Cucujiformia</taxon>
        <taxon>Chrysomeloidea</taxon>
        <taxon>Chrysomelidae</taxon>
        <taxon>Galerucinae</taxon>
        <taxon>Alticini</taxon>
        <taxon>Psylliodes</taxon>
    </lineage>
</organism>
<dbReference type="InterPro" id="IPR002401">
    <property type="entry name" value="Cyt_P450_E_grp-I"/>
</dbReference>
<comment type="cofactor">
    <cofactor evidence="1 13">
        <name>heme</name>
        <dbReference type="ChEBI" id="CHEBI:30413"/>
    </cofactor>
</comment>
<evidence type="ECO:0008006" key="18">
    <source>
        <dbReference type="Google" id="ProtNLM"/>
    </source>
</evidence>
<feature type="binding site" description="axial binding residue" evidence="13">
    <location>
        <position position="442"/>
    </location>
    <ligand>
        <name>heme</name>
        <dbReference type="ChEBI" id="CHEBI:30413"/>
    </ligand>
    <ligandPart>
        <name>Fe</name>
        <dbReference type="ChEBI" id="CHEBI:18248"/>
    </ligandPart>
</feature>
<keyword evidence="15" id="KW-1133">Transmembrane helix</keyword>
<evidence type="ECO:0000256" key="1">
    <source>
        <dbReference type="ARBA" id="ARBA00001971"/>
    </source>
</evidence>
<keyword evidence="6 13" id="KW-0479">Metal-binding</keyword>
<dbReference type="CDD" id="cd11056">
    <property type="entry name" value="CYP6-like"/>
    <property type="match status" value="1"/>
</dbReference>
<evidence type="ECO:0000256" key="9">
    <source>
        <dbReference type="ARBA" id="ARBA00023002"/>
    </source>
</evidence>
<keyword evidence="12 15" id="KW-0472">Membrane</keyword>
<keyword evidence="17" id="KW-1185">Reference proteome</keyword>
<keyword evidence="11 14" id="KW-0503">Monooxygenase</keyword>
<keyword evidence="5 13" id="KW-0349">Heme</keyword>
<dbReference type="Gene3D" id="1.10.630.10">
    <property type="entry name" value="Cytochrome P450"/>
    <property type="match status" value="1"/>
</dbReference>
<dbReference type="AlphaFoldDB" id="A0A9P0DF42"/>
<dbReference type="PANTHER" id="PTHR24292">
    <property type="entry name" value="CYTOCHROME P450"/>
    <property type="match status" value="1"/>
</dbReference>
<keyword evidence="10 13" id="KW-0408">Iron</keyword>
<evidence type="ECO:0000256" key="12">
    <source>
        <dbReference type="ARBA" id="ARBA00023136"/>
    </source>
</evidence>
<dbReference type="OrthoDB" id="2789670at2759"/>
<proteinExistence type="inferred from homology"/>
<gene>
    <name evidence="16" type="ORF">PSYICH_LOCUS15436</name>
</gene>
<evidence type="ECO:0000256" key="4">
    <source>
        <dbReference type="ARBA" id="ARBA00010617"/>
    </source>
</evidence>
<evidence type="ECO:0000256" key="11">
    <source>
        <dbReference type="ARBA" id="ARBA00023033"/>
    </source>
</evidence>
<dbReference type="PRINTS" id="PR00463">
    <property type="entry name" value="EP450I"/>
</dbReference>